<dbReference type="SUPFAM" id="SSF141868">
    <property type="entry name" value="EAL domain-like"/>
    <property type="match status" value="1"/>
</dbReference>
<evidence type="ECO:0000256" key="1">
    <source>
        <dbReference type="SAM" id="Phobius"/>
    </source>
</evidence>
<dbReference type="PANTHER" id="PTHR33121:SF79">
    <property type="entry name" value="CYCLIC DI-GMP PHOSPHODIESTERASE PDED-RELATED"/>
    <property type="match status" value="1"/>
</dbReference>
<reference evidence="3 4" key="2">
    <citation type="submission" date="2019-01" db="EMBL/GenBank/DDBJ databases">
        <title>Motilimonas pumilus sp. nov., isolated from the gut of sea cucumber (Apostichopus japonicus).</title>
        <authorList>
            <person name="Wang F.-Q."/>
            <person name="Ren L.-H."/>
            <person name="Lin Y.-W."/>
            <person name="Sun G.-H."/>
            <person name="Du Z.-J."/>
            <person name="Zhao J.-X."/>
            <person name="Liu X.-J."/>
            <person name="Liu L.-J."/>
        </authorList>
    </citation>
    <scope>NUCLEOTIDE SEQUENCE [LARGE SCALE GENOMIC DNA]</scope>
    <source>
        <strain evidence="3 4">PLHSC7-2</strain>
    </source>
</reference>
<reference evidence="3 4" key="1">
    <citation type="submission" date="2018-09" db="EMBL/GenBank/DDBJ databases">
        <authorList>
            <person name="Wang F."/>
        </authorList>
    </citation>
    <scope>NUCLEOTIDE SEQUENCE [LARGE SCALE GENOMIC DNA]</scope>
    <source>
        <strain evidence="3 4">PLHSC7-2</strain>
    </source>
</reference>
<dbReference type="InterPro" id="IPR050706">
    <property type="entry name" value="Cyclic-di-GMP_PDE-like"/>
</dbReference>
<keyword evidence="1" id="KW-0472">Membrane</keyword>
<dbReference type="Gene3D" id="3.20.20.450">
    <property type="entry name" value="EAL domain"/>
    <property type="match status" value="1"/>
</dbReference>
<comment type="caution">
    <text evidence="3">The sequence shown here is derived from an EMBL/GenBank/DDBJ whole genome shotgun (WGS) entry which is preliminary data.</text>
</comment>
<feature type="transmembrane region" description="Helical" evidence="1">
    <location>
        <begin position="18"/>
        <end position="36"/>
    </location>
</feature>
<dbReference type="RefSeq" id="WP_119909584.1">
    <property type="nucleotide sequence ID" value="NZ_QZCH01000003.1"/>
</dbReference>
<organism evidence="3 4">
    <name type="scientific">Motilimonas pumila</name>
    <dbReference type="NCBI Taxonomy" id="2303987"/>
    <lineage>
        <taxon>Bacteria</taxon>
        <taxon>Pseudomonadati</taxon>
        <taxon>Pseudomonadota</taxon>
        <taxon>Gammaproteobacteria</taxon>
        <taxon>Alteromonadales</taxon>
        <taxon>Alteromonadales genera incertae sedis</taxon>
        <taxon>Motilimonas</taxon>
    </lineage>
</organism>
<gene>
    <name evidence="3" type="ORF">D1Z90_04655</name>
</gene>
<accession>A0A418YHT1</accession>
<evidence type="ECO:0000313" key="4">
    <source>
        <dbReference type="Proteomes" id="UP000283255"/>
    </source>
</evidence>
<dbReference type="InterPro" id="IPR001633">
    <property type="entry name" value="EAL_dom"/>
</dbReference>
<dbReference type="PANTHER" id="PTHR33121">
    <property type="entry name" value="CYCLIC DI-GMP PHOSPHODIESTERASE PDEF"/>
    <property type="match status" value="1"/>
</dbReference>
<feature type="domain" description="EAL" evidence="2">
    <location>
        <begin position="258"/>
        <end position="509"/>
    </location>
</feature>
<dbReference type="GO" id="GO:0071111">
    <property type="term" value="F:cyclic-guanylate-specific phosphodiesterase activity"/>
    <property type="evidence" value="ECO:0007669"/>
    <property type="project" value="InterPro"/>
</dbReference>
<evidence type="ECO:0000259" key="2">
    <source>
        <dbReference type="PROSITE" id="PS50883"/>
    </source>
</evidence>
<dbReference type="PROSITE" id="PS50883">
    <property type="entry name" value="EAL"/>
    <property type="match status" value="1"/>
</dbReference>
<keyword evidence="4" id="KW-1185">Reference proteome</keyword>
<dbReference type="EMBL" id="QZCH01000003">
    <property type="protein sequence ID" value="RJG49938.1"/>
    <property type="molecule type" value="Genomic_DNA"/>
</dbReference>
<dbReference type="CDD" id="cd01948">
    <property type="entry name" value="EAL"/>
    <property type="match status" value="1"/>
</dbReference>
<keyword evidence="1" id="KW-1133">Transmembrane helix</keyword>
<name>A0A418YHT1_9GAMM</name>
<keyword evidence="1" id="KW-0812">Transmembrane</keyword>
<proteinExistence type="predicted"/>
<protein>
    <submittedName>
        <fullName evidence="3">EAL domain-containing protein</fullName>
    </submittedName>
</protein>
<dbReference type="SMART" id="SM00052">
    <property type="entry name" value="EAL"/>
    <property type="match status" value="1"/>
</dbReference>
<dbReference type="AlphaFoldDB" id="A0A418YHT1"/>
<dbReference type="Proteomes" id="UP000283255">
    <property type="component" value="Unassembled WGS sequence"/>
</dbReference>
<dbReference type="InterPro" id="IPR035919">
    <property type="entry name" value="EAL_sf"/>
</dbReference>
<sequence>MNSHFASNTKIDIYKRRLLPVIVAILPSLMMIYLELVDERQQVDSLLERFEVYSHSVAEGTQAIERELYQISNDFDSCNEAFMAKMKQMEYRRSAINDFYLVTPDKRNACLQDPLPGALKQLDFTPNQTPQVTMTEHAMVYQRYVPGKNVSIVWVVSHRYIWVMSRWYSHQKYWLVHNADGKQRLYSNNDTFTTDKSEVDVAGFRHLEYQLPGDYGSSIELYYKPATAGNLSRLAWLRIFLTALISMVFACVLAFRLRRDLYHQMLVGFNNNEFESFFQPIVELETGRWCGAEALMRWHRNGKPYAFPDEFIPLAESKEVAANFHYISFDSVLRLINMAPTLPHDFFFSINVCPNEIDITQLDDFKSQCDDEMLARVEMEITERGIVEEHLSERAEMFKLVNDLGVKVSLDDFGTGQSGLTYIGSLPFDKIKIDRRFVQAIGTDSINFHILTTIIELAHKLKVVMVAEGVETPEQRDWLKAQGVTLAQGWLFAKALEPQKFIEQLPANITLKGKDDK</sequence>
<evidence type="ECO:0000313" key="3">
    <source>
        <dbReference type="EMBL" id="RJG49938.1"/>
    </source>
</evidence>
<feature type="transmembrane region" description="Helical" evidence="1">
    <location>
        <begin position="235"/>
        <end position="255"/>
    </location>
</feature>
<dbReference type="OrthoDB" id="1673646at2"/>
<dbReference type="Pfam" id="PF00563">
    <property type="entry name" value="EAL"/>
    <property type="match status" value="1"/>
</dbReference>